<evidence type="ECO:0000313" key="2">
    <source>
        <dbReference type="Proteomes" id="UP001221757"/>
    </source>
</evidence>
<name>A0AAD7CST2_MYCRO</name>
<comment type="caution">
    <text evidence="1">The sequence shown here is derived from an EMBL/GenBank/DDBJ whole genome shotgun (WGS) entry which is preliminary data.</text>
</comment>
<protein>
    <recommendedName>
        <fullName evidence="3">F-box domain-containing protein</fullName>
    </recommendedName>
</protein>
<keyword evidence="2" id="KW-1185">Reference proteome</keyword>
<dbReference type="AlphaFoldDB" id="A0AAD7CST2"/>
<proteinExistence type="predicted"/>
<sequence>MRARSFCLLTLAKPPPLPIRTRTDDMQSSNFHDVSTEMKHAIACVCSPLDLVNFSRINTECRRIVFSADLFRRSIVKIGGPTLDLPASLIPGVITFFFGISLCWTCGKQTDTYPLSFSLCIRVCNEQCKEDLYRRSPNSADKFATIPSRAELKDDGVLLEYIEPWAPFLERPVNGRKVYSSYQLRAAISLLSNTMKVGASENAGERGPNARSLLLEEWSQRASDLPVLQTCANRMIAWRKTYEKDRKKCSASNDRTHPEEFPEARKMLLASPSESFCPACRLSIKKYGAEGLAMHNAAKHQ</sequence>
<dbReference type="Proteomes" id="UP001221757">
    <property type="component" value="Unassembled WGS sequence"/>
</dbReference>
<accession>A0AAD7CST2</accession>
<dbReference type="EMBL" id="JARKIE010000250">
    <property type="protein sequence ID" value="KAJ7661226.1"/>
    <property type="molecule type" value="Genomic_DNA"/>
</dbReference>
<evidence type="ECO:0008006" key="3">
    <source>
        <dbReference type="Google" id="ProtNLM"/>
    </source>
</evidence>
<gene>
    <name evidence="1" type="ORF">B0H17DRAFT_1212253</name>
</gene>
<evidence type="ECO:0000313" key="1">
    <source>
        <dbReference type="EMBL" id="KAJ7661226.1"/>
    </source>
</evidence>
<organism evidence="1 2">
    <name type="scientific">Mycena rosella</name>
    <name type="common">Pink bonnet</name>
    <name type="synonym">Agaricus rosellus</name>
    <dbReference type="NCBI Taxonomy" id="1033263"/>
    <lineage>
        <taxon>Eukaryota</taxon>
        <taxon>Fungi</taxon>
        <taxon>Dikarya</taxon>
        <taxon>Basidiomycota</taxon>
        <taxon>Agaricomycotina</taxon>
        <taxon>Agaricomycetes</taxon>
        <taxon>Agaricomycetidae</taxon>
        <taxon>Agaricales</taxon>
        <taxon>Marasmiineae</taxon>
        <taxon>Mycenaceae</taxon>
        <taxon>Mycena</taxon>
    </lineage>
</organism>
<reference evidence="1" key="1">
    <citation type="submission" date="2023-03" db="EMBL/GenBank/DDBJ databases">
        <title>Massive genome expansion in bonnet fungi (Mycena s.s.) driven by repeated elements and novel gene families across ecological guilds.</title>
        <authorList>
            <consortium name="Lawrence Berkeley National Laboratory"/>
            <person name="Harder C.B."/>
            <person name="Miyauchi S."/>
            <person name="Viragh M."/>
            <person name="Kuo A."/>
            <person name="Thoen E."/>
            <person name="Andreopoulos B."/>
            <person name="Lu D."/>
            <person name="Skrede I."/>
            <person name="Drula E."/>
            <person name="Henrissat B."/>
            <person name="Morin E."/>
            <person name="Kohler A."/>
            <person name="Barry K."/>
            <person name="LaButti K."/>
            <person name="Morin E."/>
            <person name="Salamov A."/>
            <person name="Lipzen A."/>
            <person name="Mereny Z."/>
            <person name="Hegedus B."/>
            <person name="Baldrian P."/>
            <person name="Stursova M."/>
            <person name="Weitz H."/>
            <person name="Taylor A."/>
            <person name="Grigoriev I.V."/>
            <person name="Nagy L.G."/>
            <person name="Martin F."/>
            <person name="Kauserud H."/>
        </authorList>
    </citation>
    <scope>NUCLEOTIDE SEQUENCE</scope>
    <source>
        <strain evidence="1">CBHHK067</strain>
    </source>
</reference>